<evidence type="ECO:0000313" key="2">
    <source>
        <dbReference type="EMBL" id="MBA8816075.1"/>
    </source>
</evidence>
<evidence type="ECO:0008006" key="4">
    <source>
        <dbReference type="Google" id="ProtNLM"/>
    </source>
</evidence>
<evidence type="ECO:0000313" key="3">
    <source>
        <dbReference type="Proteomes" id="UP000526083"/>
    </source>
</evidence>
<feature type="transmembrane region" description="Helical" evidence="1">
    <location>
        <begin position="21"/>
        <end position="39"/>
    </location>
</feature>
<keyword evidence="1" id="KW-1133">Transmembrane helix</keyword>
<dbReference type="Pfam" id="PF11292">
    <property type="entry name" value="DUF3093"/>
    <property type="match status" value="1"/>
</dbReference>
<protein>
    <recommendedName>
        <fullName evidence="4">DUF3093 domain-containing protein</fullName>
    </recommendedName>
</protein>
<proteinExistence type="predicted"/>
<sequence>MTIVSTRQPATTYRERLSPSLWTLFAAAIFAPMAALVFVPLGAAIALIVGVVVAVVIVVGAIALSPVIELRDGILRVGRARIDVDYLGDPSVYLGEEARMQRGPGLDSRSWHFVRGGIDGILVVPVDDADDPVPTWVFSTRTPERVAAAIRRAKVTPRTPRR</sequence>
<dbReference type="RefSeq" id="WP_167049620.1">
    <property type="nucleotide sequence ID" value="NZ_JAAOZB010000002.1"/>
</dbReference>
<dbReference type="Proteomes" id="UP000526083">
    <property type="component" value="Unassembled WGS sequence"/>
</dbReference>
<dbReference type="AlphaFoldDB" id="A0A7W3PL08"/>
<comment type="caution">
    <text evidence="2">The sequence shown here is derived from an EMBL/GenBank/DDBJ whole genome shotgun (WGS) entry which is preliminary data.</text>
</comment>
<keyword evidence="3" id="KW-1185">Reference proteome</keyword>
<name>A0A7W3PL08_9MICO</name>
<dbReference type="EMBL" id="JACGWY010000002">
    <property type="protein sequence ID" value="MBA8816075.1"/>
    <property type="molecule type" value="Genomic_DNA"/>
</dbReference>
<feature type="transmembrane region" description="Helical" evidence="1">
    <location>
        <begin position="45"/>
        <end position="68"/>
    </location>
</feature>
<organism evidence="2 3">
    <name type="scientific">Microbacterium halimionae</name>
    <dbReference type="NCBI Taxonomy" id="1526413"/>
    <lineage>
        <taxon>Bacteria</taxon>
        <taxon>Bacillati</taxon>
        <taxon>Actinomycetota</taxon>
        <taxon>Actinomycetes</taxon>
        <taxon>Micrococcales</taxon>
        <taxon>Microbacteriaceae</taxon>
        <taxon>Microbacterium</taxon>
    </lineage>
</organism>
<evidence type="ECO:0000256" key="1">
    <source>
        <dbReference type="SAM" id="Phobius"/>
    </source>
</evidence>
<accession>A0A7W3PL08</accession>
<keyword evidence="1" id="KW-0472">Membrane</keyword>
<reference evidence="2 3" key="1">
    <citation type="submission" date="2020-07" db="EMBL/GenBank/DDBJ databases">
        <title>Sequencing the genomes of 1000 actinobacteria strains.</title>
        <authorList>
            <person name="Klenk H.-P."/>
        </authorList>
    </citation>
    <scope>NUCLEOTIDE SEQUENCE [LARGE SCALE GENOMIC DNA]</scope>
    <source>
        <strain evidence="2 3">DSM 27576</strain>
    </source>
</reference>
<gene>
    <name evidence="2" type="ORF">FHX48_001148</name>
</gene>
<dbReference type="InterPro" id="IPR021443">
    <property type="entry name" value="DUF3093"/>
</dbReference>
<keyword evidence="1" id="KW-0812">Transmembrane</keyword>